<sequence length="100" mass="11056">MALFFIDTGTGQVATRRQLVEAGLATEADGPERPWFRIQGTDDATTLWYAVMRKRTRGIFIGALAIRHSDHHASLLNEGWEEVVVEELREGPSSGSAQAM</sequence>
<keyword evidence="2" id="KW-1185">Reference proteome</keyword>
<proteinExistence type="predicted"/>
<gene>
    <name evidence="1" type="ORF">BDZ31_004220</name>
</gene>
<name>A0A840IJU3_9ACTN</name>
<organism evidence="1 2">
    <name type="scientific">Conexibacter arvalis</name>
    <dbReference type="NCBI Taxonomy" id="912552"/>
    <lineage>
        <taxon>Bacteria</taxon>
        <taxon>Bacillati</taxon>
        <taxon>Actinomycetota</taxon>
        <taxon>Thermoleophilia</taxon>
        <taxon>Solirubrobacterales</taxon>
        <taxon>Conexibacteraceae</taxon>
        <taxon>Conexibacter</taxon>
    </lineage>
</organism>
<dbReference type="RefSeq" id="WP_183344794.1">
    <property type="nucleotide sequence ID" value="NZ_JACHNU010000008.1"/>
</dbReference>
<reference evidence="1 2" key="1">
    <citation type="submission" date="2020-08" db="EMBL/GenBank/DDBJ databases">
        <title>Genomic Encyclopedia of Archaeal and Bacterial Type Strains, Phase II (KMG-II): from individual species to whole genera.</title>
        <authorList>
            <person name="Goeker M."/>
        </authorList>
    </citation>
    <scope>NUCLEOTIDE SEQUENCE [LARGE SCALE GENOMIC DNA]</scope>
    <source>
        <strain evidence="1 2">DSM 23288</strain>
    </source>
</reference>
<evidence type="ECO:0000313" key="2">
    <source>
        <dbReference type="Proteomes" id="UP000585272"/>
    </source>
</evidence>
<accession>A0A840IJU3</accession>
<dbReference type="Proteomes" id="UP000585272">
    <property type="component" value="Unassembled WGS sequence"/>
</dbReference>
<dbReference type="EMBL" id="JACHNU010000008">
    <property type="protein sequence ID" value="MBB4664605.1"/>
    <property type="molecule type" value="Genomic_DNA"/>
</dbReference>
<comment type="caution">
    <text evidence="1">The sequence shown here is derived from an EMBL/GenBank/DDBJ whole genome shotgun (WGS) entry which is preliminary data.</text>
</comment>
<dbReference type="AlphaFoldDB" id="A0A840IJU3"/>
<protein>
    <submittedName>
        <fullName evidence="1">Uncharacterized protein</fullName>
    </submittedName>
</protein>
<evidence type="ECO:0000313" key="1">
    <source>
        <dbReference type="EMBL" id="MBB4664605.1"/>
    </source>
</evidence>